<evidence type="ECO:0000256" key="1">
    <source>
        <dbReference type="SAM" id="SignalP"/>
    </source>
</evidence>
<feature type="signal peptide" evidence="1">
    <location>
        <begin position="1"/>
        <end position="23"/>
    </location>
</feature>
<evidence type="ECO:0000313" key="3">
    <source>
        <dbReference type="Proteomes" id="UP000753724"/>
    </source>
</evidence>
<dbReference type="RefSeq" id="WP_161720525.1">
    <property type="nucleotide sequence ID" value="NZ_JAAAPO010000007.1"/>
</dbReference>
<reference evidence="3" key="1">
    <citation type="submission" date="2020-01" db="EMBL/GenBank/DDBJ databases">
        <title>Sphingomonas sp. strain CSW-10.</title>
        <authorList>
            <person name="Chen W.-M."/>
        </authorList>
    </citation>
    <scope>NUCLEOTIDE SEQUENCE [LARGE SCALE GENOMIC DNA]</scope>
    <source>
        <strain evidence="3">FSY-8</strain>
    </source>
</reference>
<comment type="caution">
    <text evidence="2">The sequence shown here is derived from an EMBL/GenBank/DDBJ whole genome shotgun (WGS) entry which is preliminary data.</text>
</comment>
<accession>A0ABW9XHD2</accession>
<keyword evidence="1" id="KW-0732">Signal</keyword>
<evidence type="ECO:0000313" key="2">
    <source>
        <dbReference type="EMBL" id="NBC37964.1"/>
    </source>
</evidence>
<organism evidence="2 3">
    <name type="scientific">Novosphingobium ovatum</name>
    <dbReference type="NCBI Taxonomy" id="1908523"/>
    <lineage>
        <taxon>Bacteria</taxon>
        <taxon>Pseudomonadati</taxon>
        <taxon>Pseudomonadota</taxon>
        <taxon>Alphaproteobacteria</taxon>
        <taxon>Sphingomonadales</taxon>
        <taxon>Sphingomonadaceae</taxon>
        <taxon>Novosphingobium</taxon>
    </lineage>
</organism>
<feature type="chain" id="PRO_5045735226" evidence="1">
    <location>
        <begin position="24"/>
        <end position="138"/>
    </location>
</feature>
<gene>
    <name evidence="2" type="ORF">GTZ99_15520</name>
</gene>
<proteinExistence type="predicted"/>
<sequence>MAHRRFLFLMPLALLAGAGVAQAHQIHPDGAAMLPPPALASAEAPLPMGQWLAECRHRLMSTAGGDPAMAGETCAAWWNYYTRGGMPDPHYGYAIPVVSHMPAVDCPEQVVVTTRKVVTRRTIVTRHHARSKEVRINN</sequence>
<keyword evidence="3" id="KW-1185">Reference proteome</keyword>
<protein>
    <submittedName>
        <fullName evidence="2">Uncharacterized protein</fullName>
    </submittedName>
</protein>
<dbReference type="EMBL" id="JAAAPO010000007">
    <property type="protein sequence ID" value="NBC37964.1"/>
    <property type="molecule type" value="Genomic_DNA"/>
</dbReference>
<name>A0ABW9XHD2_9SPHN</name>
<dbReference type="Proteomes" id="UP000753724">
    <property type="component" value="Unassembled WGS sequence"/>
</dbReference>